<accession>A0A0L6UV09</accession>
<dbReference type="Proteomes" id="UP000037035">
    <property type="component" value="Unassembled WGS sequence"/>
</dbReference>
<proteinExistence type="predicted"/>
<protein>
    <submittedName>
        <fullName evidence="2">Uncharacterized protein</fullName>
    </submittedName>
</protein>
<organism evidence="2 3">
    <name type="scientific">Puccinia sorghi</name>
    <dbReference type="NCBI Taxonomy" id="27349"/>
    <lineage>
        <taxon>Eukaryota</taxon>
        <taxon>Fungi</taxon>
        <taxon>Dikarya</taxon>
        <taxon>Basidiomycota</taxon>
        <taxon>Pucciniomycotina</taxon>
        <taxon>Pucciniomycetes</taxon>
        <taxon>Pucciniales</taxon>
        <taxon>Pucciniaceae</taxon>
        <taxon>Puccinia</taxon>
    </lineage>
</organism>
<dbReference type="EMBL" id="LAVV01008622">
    <property type="protein sequence ID" value="KNZ52348.1"/>
    <property type="molecule type" value="Genomic_DNA"/>
</dbReference>
<comment type="caution">
    <text evidence="2">The sequence shown here is derived from an EMBL/GenBank/DDBJ whole genome shotgun (WGS) entry which is preliminary data.</text>
</comment>
<name>A0A0L6UV09_9BASI</name>
<sequence>MYKLTLNSSAYTERYFLAMFHHLARWTVALLATASSPSNAEPLSSRGESECLVARFTKMFEPLSLKSVHEGSSMQLHQKYLLGHPEAEQKTYVEIFKSSDRSSGASLAKRGSPPTSPVNKGPRVDLTPAECTSQLCYSGSFQGPNKTDCDVVVAAQLYNSTGSLTSAPGLRGLDAGTYVIVYSGTCAVVFQNPIGKPEYIYTFDYNWASLGKIMLDLQKKCISNPESLSIGGACKIDHYLKYNFRNVGIAHPDLRRSFSSVSKDMMRMGRKTLILERILLPPPLEGDIHVGPEVTTLPEIQARETELP</sequence>
<evidence type="ECO:0000313" key="2">
    <source>
        <dbReference type="EMBL" id="KNZ52348.1"/>
    </source>
</evidence>
<evidence type="ECO:0000313" key="3">
    <source>
        <dbReference type="Proteomes" id="UP000037035"/>
    </source>
</evidence>
<dbReference type="STRING" id="27349.A0A0L6UV09"/>
<dbReference type="OrthoDB" id="2503597at2759"/>
<dbReference type="AlphaFoldDB" id="A0A0L6UV09"/>
<dbReference type="VEuPathDB" id="FungiDB:VP01_3608g3"/>
<evidence type="ECO:0000256" key="1">
    <source>
        <dbReference type="SAM" id="MobiDB-lite"/>
    </source>
</evidence>
<reference evidence="2 3" key="1">
    <citation type="submission" date="2015-08" db="EMBL/GenBank/DDBJ databases">
        <title>Next Generation Sequencing and Analysis of the Genome of Puccinia sorghi L Schw, the Causal Agent of Maize Common Rust.</title>
        <authorList>
            <person name="Rochi L."/>
            <person name="Burguener G."/>
            <person name="Darino M."/>
            <person name="Turjanski A."/>
            <person name="Kreff E."/>
            <person name="Dieguez M.J."/>
            <person name="Sacco F."/>
        </authorList>
    </citation>
    <scope>NUCLEOTIDE SEQUENCE [LARGE SCALE GENOMIC DNA]</scope>
    <source>
        <strain evidence="2 3">RO10H11247</strain>
    </source>
</reference>
<keyword evidence="3" id="KW-1185">Reference proteome</keyword>
<gene>
    <name evidence="2" type="ORF">VP01_3608g3</name>
</gene>
<feature type="region of interest" description="Disordered" evidence="1">
    <location>
        <begin position="103"/>
        <end position="124"/>
    </location>
</feature>